<dbReference type="PROSITE" id="PS01360">
    <property type="entry name" value="ZF_MYND_1"/>
    <property type="match status" value="1"/>
</dbReference>
<protein>
    <recommendedName>
        <fullName evidence="5">MYND-type domain-containing protein</fullName>
    </recommendedName>
</protein>
<name>A0ABR1JJP9_9AGAR</name>
<reference evidence="6 7" key="1">
    <citation type="submission" date="2024-01" db="EMBL/GenBank/DDBJ databases">
        <title>A draft genome for the cacao thread blight pathogen Marasmiellus scandens.</title>
        <authorList>
            <person name="Baruah I.K."/>
            <person name="Leung J."/>
            <person name="Bukari Y."/>
            <person name="Amoako-Attah I."/>
            <person name="Meinhardt L.W."/>
            <person name="Bailey B.A."/>
            <person name="Cohen S.P."/>
        </authorList>
    </citation>
    <scope>NUCLEOTIDE SEQUENCE [LARGE SCALE GENOMIC DNA]</scope>
    <source>
        <strain evidence="6 7">GH-19</strain>
    </source>
</reference>
<evidence type="ECO:0000256" key="3">
    <source>
        <dbReference type="ARBA" id="ARBA00022833"/>
    </source>
</evidence>
<accession>A0ABR1JJP9</accession>
<sequence length="341" mass="39311">MSSKLVRRPHPTYPGAESSKAGAAKHQFFSRKCTQCSNFDPNNYLQRCSGCLKAHYCNKTCQDAHWKRHKPLCQKEEKLQQSALIKELDTFLDAHLLVTLTMATHWAIYFQGCKTSYVGIYLTQRRKTTAQIPPSRYFTLDDVRFVERSYLMLDLFPSVEEHLQKTIEQDTRSDVLPVIIIVNDFPVKCTTISLQHINPKFYEKLRDLQNMQAEGELGWLNRAKLIIEHGLVMRIAGQNRGDSKDQDVVTQQVFRGDRDMIEAGVLEPKKDDKWAWKKVERSALPVITGCPPEITNMLLPDFSPEHDFVKEFGEELSKQGLDPKMVFRTIMQNFVGSKRLS</sequence>
<dbReference type="InterPro" id="IPR002893">
    <property type="entry name" value="Znf_MYND"/>
</dbReference>
<evidence type="ECO:0000256" key="1">
    <source>
        <dbReference type="ARBA" id="ARBA00022723"/>
    </source>
</evidence>
<dbReference type="Pfam" id="PF01753">
    <property type="entry name" value="zf-MYND"/>
    <property type="match status" value="1"/>
</dbReference>
<evidence type="ECO:0000313" key="7">
    <source>
        <dbReference type="Proteomes" id="UP001498398"/>
    </source>
</evidence>
<proteinExistence type="predicted"/>
<evidence type="ECO:0000259" key="5">
    <source>
        <dbReference type="PROSITE" id="PS50865"/>
    </source>
</evidence>
<evidence type="ECO:0000256" key="4">
    <source>
        <dbReference type="PROSITE-ProRule" id="PRU00134"/>
    </source>
</evidence>
<feature type="domain" description="MYND-type" evidence="5">
    <location>
        <begin position="33"/>
        <end position="73"/>
    </location>
</feature>
<evidence type="ECO:0000256" key="2">
    <source>
        <dbReference type="ARBA" id="ARBA00022771"/>
    </source>
</evidence>
<keyword evidence="3" id="KW-0862">Zinc</keyword>
<dbReference type="Proteomes" id="UP001498398">
    <property type="component" value="Unassembled WGS sequence"/>
</dbReference>
<dbReference type="EMBL" id="JBANRG010000011">
    <property type="protein sequence ID" value="KAK7462311.1"/>
    <property type="molecule type" value="Genomic_DNA"/>
</dbReference>
<keyword evidence="2 4" id="KW-0863">Zinc-finger</keyword>
<keyword evidence="7" id="KW-1185">Reference proteome</keyword>
<gene>
    <name evidence="6" type="ORF">VKT23_007912</name>
</gene>
<evidence type="ECO:0000313" key="6">
    <source>
        <dbReference type="EMBL" id="KAK7462311.1"/>
    </source>
</evidence>
<dbReference type="SUPFAM" id="SSF144232">
    <property type="entry name" value="HIT/MYND zinc finger-like"/>
    <property type="match status" value="1"/>
</dbReference>
<comment type="caution">
    <text evidence="6">The sequence shown here is derived from an EMBL/GenBank/DDBJ whole genome shotgun (WGS) entry which is preliminary data.</text>
</comment>
<organism evidence="6 7">
    <name type="scientific">Marasmiellus scandens</name>
    <dbReference type="NCBI Taxonomy" id="2682957"/>
    <lineage>
        <taxon>Eukaryota</taxon>
        <taxon>Fungi</taxon>
        <taxon>Dikarya</taxon>
        <taxon>Basidiomycota</taxon>
        <taxon>Agaricomycotina</taxon>
        <taxon>Agaricomycetes</taxon>
        <taxon>Agaricomycetidae</taxon>
        <taxon>Agaricales</taxon>
        <taxon>Marasmiineae</taxon>
        <taxon>Omphalotaceae</taxon>
        <taxon>Marasmiellus</taxon>
    </lineage>
</organism>
<keyword evidence="1" id="KW-0479">Metal-binding</keyword>
<dbReference type="PROSITE" id="PS50865">
    <property type="entry name" value="ZF_MYND_2"/>
    <property type="match status" value="1"/>
</dbReference>
<dbReference type="Gene3D" id="6.10.140.2220">
    <property type="match status" value="1"/>
</dbReference>